<dbReference type="OrthoDB" id="26095at2759"/>
<dbReference type="PANTHER" id="PTHR48007:SF4">
    <property type="entry name" value="LEUCINE-RICH REPEAT RECEPTOR-LIKE PROTEIN KINASE PXC1"/>
    <property type="match status" value="1"/>
</dbReference>
<dbReference type="InterPro" id="IPR001611">
    <property type="entry name" value="Leu-rich_rpt"/>
</dbReference>
<dbReference type="GO" id="GO:0016020">
    <property type="term" value="C:membrane"/>
    <property type="evidence" value="ECO:0007669"/>
    <property type="project" value="UniProtKB-SubCell"/>
</dbReference>
<keyword evidence="3 8" id="KW-0812">Transmembrane</keyword>
<dbReference type="InterPro" id="IPR046959">
    <property type="entry name" value="PRK1-6/SRF4-like"/>
</dbReference>
<organism evidence="12 13">
    <name type="scientific">Planoprotostelium fungivorum</name>
    <dbReference type="NCBI Taxonomy" id="1890364"/>
    <lineage>
        <taxon>Eukaryota</taxon>
        <taxon>Amoebozoa</taxon>
        <taxon>Evosea</taxon>
        <taxon>Variosea</taxon>
        <taxon>Cavosteliida</taxon>
        <taxon>Cavosteliaceae</taxon>
        <taxon>Planoprotostelium</taxon>
    </lineage>
</organism>
<keyword evidence="7" id="KW-1015">Disulfide bond</keyword>
<evidence type="ECO:0000256" key="3">
    <source>
        <dbReference type="ARBA" id="ARBA00022692"/>
    </source>
</evidence>
<protein>
    <recommendedName>
        <fullName evidence="14">LRR receptor-like serine/threonine-protein kinase</fullName>
    </recommendedName>
</protein>
<dbReference type="EMBL" id="MDYQ01000146">
    <property type="protein sequence ID" value="PRP80507.1"/>
    <property type="molecule type" value="Genomic_DNA"/>
</dbReference>
<comment type="caution">
    <text evidence="12">The sequence shown here is derived from an EMBL/GenBank/DDBJ whole genome shotgun (WGS) entry which is preliminary data.</text>
</comment>
<dbReference type="GO" id="GO:0004674">
    <property type="term" value="F:protein serine/threonine kinase activity"/>
    <property type="evidence" value="ECO:0007669"/>
    <property type="project" value="UniProtKB-EC"/>
</dbReference>
<evidence type="ECO:0000259" key="9">
    <source>
        <dbReference type="PROSITE" id="PS50011"/>
    </source>
</evidence>
<dbReference type="InterPro" id="IPR000203">
    <property type="entry name" value="GPS"/>
</dbReference>
<reference evidence="12 13" key="1">
    <citation type="journal article" date="2018" name="Genome Biol. Evol.">
        <title>Multiple Roots of Fruiting Body Formation in Amoebozoa.</title>
        <authorList>
            <person name="Hillmann F."/>
            <person name="Forbes G."/>
            <person name="Novohradska S."/>
            <person name="Ferling I."/>
            <person name="Riege K."/>
            <person name="Groth M."/>
            <person name="Westermann M."/>
            <person name="Marz M."/>
            <person name="Spaller T."/>
            <person name="Winckler T."/>
            <person name="Schaap P."/>
            <person name="Glockner G."/>
        </authorList>
    </citation>
    <scope>NUCLEOTIDE SEQUENCE [LARGE SCALE GENOMIC DNA]</scope>
    <source>
        <strain evidence="12 13">Jena</strain>
    </source>
</reference>
<dbReference type="SUPFAM" id="SSF56112">
    <property type="entry name" value="Protein kinase-like (PK-like)"/>
    <property type="match status" value="1"/>
</dbReference>
<feature type="domain" description="Protein kinase" evidence="9">
    <location>
        <begin position="887"/>
        <end position="1117"/>
    </location>
</feature>
<dbReference type="Gene3D" id="2.60.220.50">
    <property type="match status" value="1"/>
</dbReference>
<evidence type="ECO:0000259" key="10">
    <source>
        <dbReference type="PROSITE" id="PS50221"/>
    </source>
</evidence>
<proteinExistence type="predicted"/>
<sequence length="1117" mass="126456">MGRLFQRTLSGVIWTCNSCGYHLANTEERISKDYTGRHGKAFLFNEVVNVMNGSSEERWVLLTRNSQLIQSDQIDEHRKAGNTRVKTTFSSVLTSQQQSSKSESQKFKVGKFILERGLIVKEIRTRKGQGKATVRFLGRNLNPNQQTLMHVPTSSFILFGCLTLMMTVSSGSAVNLTATLQDIWQTLNGSPQFWSGPQICNQSDYIGVTCDSTHSWPTSITLSSLNLTGTISPSIGSLTNLTWLNLTSNTIGGSIPDSIGKLSLLQRLYLNNNQLNGTIPSSINNLHSLQVLWLFSNSLSGPIPPLSNLSALYHVNLQFNQLNGPIPSSLGDLPRLSQLMLSGNQLSGPIPSSIGQASSLTQLLLGFNRLNGSIPSMSGLNQLYQLELHVNHLTGDLSSSLVNLFNLTRLNVRGNALSGAIPSRSQNLPSLLMLGLNDNFFTSAGFINVTGLCNLKNNSFPCSPLNGLESCADIIDRALIEHIKHIRYIEHIKHIGYIKHIKHIRYIKHVEYIRYIKYVEHIRYIKHVEHIRYIKHIRYIEHIRYVEHIEHIRYVEHVEHIRFIEHIKHIRYIEHVEHIRFIEHIKHVELTVHIKHVVHIQHIEHYIKYIKHIKHHLYDNNTKISTREAQNILNGTLQNGTETVQIISAVVLALLRNTTSFSYNSGGVSIKLETYNETTLRGRESIFSTIEDTNLAVALPTSIFGSQSVSVSLSSVEHNPFESIYNEAIYSPVVGVSVYAEGREIEVRGVSELINVTMGVITTIPSGYEGVCQYWNETYHLWSRDGCSLVVDGGVTVCQCTHLTNFSIGVQPRVAPTQQLVAPSQDNSSNKTKLIIIIVCCSVGGLLLILIVSLLVYRRRSNIMKNHLQMNVIEMDSGEREGGGDKIEWQQQVHRGHKTQVWKVIYNEATTAAVKKREEKDVRMLAKESTRLKSLHHPNIVQFLARNLSERWIMMEWMEEGSLHSYSQSHSVSHLFFTIGRDIAKGMSYVAEQNIVHSRLDSHHILLRVTDDSVVAKVTGFSRSVQDGSVYDEKPTDHTAPEVVKTGRQYLPSDVWSFGCLLNEMNAQDKTVRMEEEWMRQCNDENMNKRPEFRELTRRLIMKAAEETERETESHRR</sequence>
<dbReference type="Gene3D" id="3.80.10.10">
    <property type="entry name" value="Ribonuclease Inhibitor"/>
    <property type="match status" value="3"/>
</dbReference>
<accession>A0A2P6N970</accession>
<feature type="transmembrane region" description="Helical" evidence="8">
    <location>
        <begin position="834"/>
        <end position="857"/>
    </location>
</feature>
<dbReference type="FunFam" id="3.80.10.10:FF:000129">
    <property type="entry name" value="Leucine-rich repeat receptor-like kinase"/>
    <property type="match status" value="1"/>
</dbReference>
<evidence type="ECO:0000256" key="7">
    <source>
        <dbReference type="ARBA" id="ARBA00023157"/>
    </source>
</evidence>
<dbReference type="PROSITE" id="PS50011">
    <property type="entry name" value="PROTEIN_KINASE_DOM"/>
    <property type="match status" value="1"/>
</dbReference>
<dbReference type="PROSITE" id="PS51450">
    <property type="entry name" value="LRR"/>
    <property type="match status" value="1"/>
</dbReference>
<dbReference type="Pfam" id="PF01825">
    <property type="entry name" value="GPS"/>
    <property type="match status" value="1"/>
</dbReference>
<dbReference type="AlphaFoldDB" id="A0A2P6N970"/>
<evidence type="ECO:0000259" key="11">
    <source>
        <dbReference type="PROSITE" id="PS51792"/>
    </source>
</evidence>
<keyword evidence="13" id="KW-1185">Reference proteome</keyword>
<dbReference type="InParanoid" id="A0A2P6N970"/>
<dbReference type="PROSITE" id="PS51792">
    <property type="entry name" value="YIPPEE"/>
    <property type="match status" value="1"/>
</dbReference>
<evidence type="ECO:0008006" key="14">
    <source>
        <dbReference type="Google" id="ProtNLM"/>
    </source>
</evidence>
<evidence type="ECO:0000256" key="8">
    <source>
        <dbReference type="SAM" id="Phobius"/>
    </source>
</evidence>
<dbReference type="InterPro" id="IPR057244">
    <property type="entry name" value="GAIN_B"/>
</dbReference>
<gene>
    <name evidence="12" type="ORF">PROFUN_11820</name>
</gene>
<dbReference type="SMART" id="SM00303">
    <property type="entry name" value="GPS"/>
    <property type="match status" value="1"/>
</dbReference>
<evidence type="ECO:0000313" key="12">
    <source>
        <dbReference type="EMBL" id="PRP80507.1"/>
    </source>
</evidence>
<evidence type="ECO:0000256" key="2">
    <source>
        <dbReference type="ARBA" id="ARBA00022614"/>
    </source>
</evidence>
<feature type="domain" description="GAIN-B" evidence="10">
    <location>
        <begin position="657"/>
        <end position="816"/>
    </location>
</feature>
<name>A0A2P6N970_9EUKA</name>
<keyword evidence="2" id="KW-0433">Leucine-rich repeat</keyword>
<dbReference type="InterPro" id="IPR000719">
    <property type="entry name" value="Prot_kinase_dom"/>
</dbReference>
<keyword evidence="4" id="KW-0677">Repeat</keyword>
<keyword evidence="5 8" id="KW-1133">Transmembrane helix</keyword>
<dbReference type="InterPro" id="IPR055414">
    <property type="entry name" value="LRR_R13L4/SHOC2-like"/>
</dbReference>
<dbReference type="FunFam" id="3.80.10.10:FF:000041">
    <property type="entry name" value="LRR receptor-like serine/threonine-protein kinase ERECTA"/>
    <property type="match status" value="1"/>
</dbReference>
<evidence type="ECO:0000256" key="4">
    <source>
        <dbReference type="ARBA" id="ARBA00022737"/>
    </source>
</evidence>
<dbReference type="InterPro" id="IPR046338">
    <property type="entry name" value="GAIN_dom_sf"/>
</dbReference>
<dbReference type="GO" id="GO:0005524">
    <property type="term" value="F:ATP binding"/>
    <property type="evidence" value="ECO:0007669"/>
    <property type="project" value="InterPro"/>
</dbReference>
<evidence type="ECO:0000256" key="1">
    <source>
        <dbReference type="ARBA" id="ARBA00004370"/>
    </source>
</evidence>
<dbReference type="Pfam" id="PF07714">
    <property type="entry name" value="PK_Tyr_Ser-Thr"/>
    <property type="match status" value="1"/>
</dbReference>
<dbReference type="PROSITE" id="PS50221">
    <property type="entry name" value="GAIN_B"/>
    <property type="match status" value="1"/>
</dbReference>
<dbReference type="PANTHER" id="PTHR48007">
    <property type="entry name" value="LEUCINE-RICH REPEAT RECEPTOR-LIKE PROTEIN KINASE PXC1"/>
    <property type="match status" value="1"/>
</dbReference>
<evidence type="ECO:0000256" key="5">
    <source>
        <dbReference type="ARBA" id="ARBA00022989"/>
    </source>
</evidence>
<dbReference type="InterPro" id="IPR032675">
    <property type="entry name" value="LRR_dom_sf"/>
</dbReference>
<comment type="subcellular location">
    <subcellularLocation>
        <location evidence="1">Membrane</location>
    </subcellularLocation>
</comment>
<dbReference type="SUPFAM" id="SSF52058">
    <property type="entry name" value="L domain-like"/>
    <property type="match status" value="1"/>
</dbReference>
<dbReference type="InterPro" id="IPR034751">
    <property type="entry name" value="Yippee"/>
</dbReference>
<feature type="domain" description="Yippee" evidence="11">
    <location>
        <begin position="12"/>
        <end position="123"/>
    </location>
</feature>
<dbReference type="Proteomes" id="UP000241769">
    <property type="component" value="Unassembled WGS sequence"/>
</dbReference>
<keyword evidence="6 8" id="KW-0472">Membrane</keyword>
<evidence type="ECO:0000313" key="13">
    <source>
        <dbReference type="Proteomes" id="UP000241769"/>
    </source>
</evidence>
<dbReference type="InterPro" id="IPR001245">
    <property type="entry name" value="Ser-Thr/Tyr_kinase_cat_dom"/>
</dbReference>
<dbReference type="InterPro" id="IPR011009">
    <property type="entry name" value="Kinase-like_dom_sf"/>
</dbReference>
<evidence type="ECO:0000256" key="6">
    <source>
        <dbReference type="ARBA" id="ARBA00023136"/>
    </source>
</evidence>
<dbReference type="Pfam" id="PF23598">
    <property type="entry name" value="LRR_14"/>
    <property type="match status" value="1"/>
</dbReference>
<dbReference type="Gene3D" id="1.10.510.10">
    <property type="entry name" value="Transferase(Phosphotransferase) domain 1"/>
    <property type="match status" value="1"/>
</dbReference>